<evidence type="ECO:0000313" key="5">
    <source>
        <dbReference type="EMBL" id="SHF88216.1"/>
    </source>
</evidence>
<keyword evidence="3" id="KW-0238">DNA-binding</keyword>
<sequence>MRSNYKRLGDFIQLVVGRNKDLENLPLVGLSITKKFIPSIANTIGTDMSTYRTIERKQFAYGPVTSRNGDKITIALFDDYDKALISQAYIPFEVKNTNELDPEYLMMWFRRPEFDRYARFKSHGSAREIFDWNEMCDTLLPIPSPEKQLEIVKEYNTIQNRIQLNNQLIAKLEETAQAIYKQWFVDFEFPDKNGKAYKSNGGEMVFCEELEKEIPVGWSTDSLSSYAKYSNKRISIDDLISTKYISTENMLRNKKGILVSDEIPDITSALKFVSNNILISNIRPYLKKIWFADFEGGCSNDVLCIETLNKNYSYFIYNSLEQDYFFDYVMAGSKGTKMPRGDKQWIMDFKIVIPNIITLNKFSNFSKMAMNHRKVSEYENEKLEELKDLLLARMTKVESGNENVEN</sequence>
<dbReference type="SUPFAM" id="SSF116734">
    <property type="entry name" value="DNA methylase specificity domain"/>
    <property type="match status" value="2"/>
</dbReference>
<protein>
    <submittedName>
        <fullName evidence="5">Type I restriction enzyme, S subunit</fullName>
    </submittedName>
</protein>
<dbReference type="Gene3D" id="3.90.220.20">
    <property type="entry name" value="DNA methylase specificity domains"/>
    <property type="match status" value="2"/>
</dbReference>
<dbReference type="InterPro" id="IPR044946">
    <property type="entry name" value="Restrct_endonuc_typeI_TRD_sf"/>
</dbReference>
<dbReference type="GO" id="GO:0009307">
    <property type="term" value="P:DNA restriction-modification system"/>
    <property type="evidence" value="ECO:0007669"/>
    <property type="project" value="UniProtKB-KW"/>
</dbReference>
<feature type="domain" description="Type I restriction modification DNA specificity" evidence="4">
    <location>
        <begin position="34"/>
        <end position="174"/>
    </location>
</feature>
<dbReference type="STRING" id="271157.SAMN05444396_102232"/>
<gene>
    <name evidence="5" type="ORF">SAMN05444396_102232</name>
</gene>
<dbReference type="PANTHER" id="PTHR30408:SF13">
    <property type="entry name" value="TYPE I RESTRICTION ENZYME HINDI SPECIFICITY SUBUNIT"/>
    <property type="match status" value="1"/>
</dbReference>
<keyword evidence="2" id="KW-0680">Restriction system</keyword>
<proteinExistence type="inferred from homology"/>
<evidence type="ECO:0000256" key="1">
    <source>
        <dbReference type="ARBA" id="ARBA00010923"/>
    </source>
</evidence>
<accession>A0A1M5F9R4</accession>
<dbReference type="Proteomes" id="UP000184036">
    <property type="component" value="Unassembled WGS sequence"/>
</dbReference>
<dbReference type="EMBL" id="FQWE01000002">
    <property type="protein sequence ID" value="SHF88216.1"/>
    <property type="molecule type" value="Genomic_DNA"/>
</dbReference>
<reference evidence="6" key="1">
    <citation type="submission" date="2016-11" db="EMBL/GenBank/DDBJ databases">
        <authorList>
            <person name="Varghese N."/>
            <person name="Submissions S."/>
        </authorList>
    </citation>
    <scope>NUCLEOTIDE SEQUENCE [LARGE SCALE GENOMIC DNA]</scope>
    <source>
        <strain evidence="6">DSM 19741</strain>
    </source>
</reference>
<evidence type="ECO:0000259" key="4">
    <source>
        <dbReference type="Pfam" id="PF01420"/>
    </source>
</evidence>
<keyword evidence="6" id="KW-1185">Reference proteome</keyword>
<dbReference type="Pfam" id="PF01420">
    <property type="entry name" value="Methylase_S"/>
    <property type="match status" value="1"/>
</dbReference>
<dbReference type="OrthoDB" id="9816225at2"/>
<dbReference type="InterPro" id="IPR052021">
    <property type="entry name" value="Type-I_RS_S_subunit"/>
</dbReference>
<dbReference type="PANTHER" id="PTHR30408">
    <property type="entry name" value="TYPE-1 RESTRICTION ENZYME ECOKI SPECIFICITY PROTEIN"/>
    <property type="match status" value="1"/>
</dbReference>
<evidence type="ECO:0000313" key="6">
    <source>
        <dbReference type="Proteomes" id="UP000184036"/>
    </source>
</evidence>
<dbReference type="InterPro" id="IPR000055">
    <property type="entry name" value="Restrct_endonuc_typeI_TRD"/>
</dbReference>
<evidence type="ECO:0000256" key="2">
    <source>
        <dbReference type="ARBA" id="ARBA00022747"/>
    </source>
</evidence>
<comment type="similarity">
    <text evidence="1">Belongs to the type-I restriction system S methylase family.</text>
</comment>
<name>A0A1M5F9R4_9FLAO</name>
<dbReference type="GO" id="GO:0003677">
    <property type="term" value="F:DNA binding"/>
    <property type="evidence" value="ECO:0007669"/>
    <property type="project" value="UniProtKB-KW"/>
</dbReference>
<organism evidence="5 6">
    <name type="scientific">Flavobacterium segetis</name>
    <dbReference type="NCBI Taxonomy" id="271157"/>
    <lineage>
        <taxon>Bacteria</taxon>
        <taxon>Pseudomonadati</taxon>
        <taxon>Bacteroidota</taxon>
        <taxon>Flavobacteriia</taxon>
        <taxon>Flavobacteriales</taxon>
        <taxon>Flavobacteriaceae</taxon>
        <taxon>Flavobacterium</taxon>
    </lineage>
</organism>
<dbReference type="RefSeq" id="WP_072988302.1">
    <property type="nucleotide sequence ID" value="NZ_FQWE01000002.1"/>
</dbReference>
<dbReference type="AlphaFoldDB" id="A0A1M5F9R4"/>
<evidence type="ECO:0000256" key="3">
    <source>
        <dbReference type="ARBA" id="ARBA00023125"/>
    </source>
</evidence>